<dbReference type="AlphaFoldDB" id="A0A383D2C6"/>
<dbReference type="Pfam" id="PF00106">
    <property type="entry name" value="adh_short"/>
    <property type="match status" value="1"/>
</dbReference>
<accession>A0A383D2C6</accession>
<dbReference type="FunFam" id="3.40.50.720:FF:000084">
    <property type="entry name" value="Short-chain dehydrogenase reductase"/>
    <property type="match status" value="1"/>
</dbReference>
<dbReference type="InterPro" id="IPR020904">
    <property type="entry name" value="Sc_DH/Rdtase_CS"/>
</dbReference>
<dbReference type="PRINTS" id="PR00080">
    <property type="entry name" value="SDRFAMILY"/>
</dbReference>
<proteinExistence type="inferred from homology"/>
<dbReference type="PRINTS" id="PR00081">
    <property type="entry name" value="GDHRDH"/>
</dbReference>
<dbReference type="PROSITE" id="PS00061">
    <property type="entry name" value="ADH_SHORT"/>
    <property type="match status" value="1"/>
</dbReference>
<sequence length="216" mass="22967">VYNLTGKVALITGAGGKKGLGRAIANRLAKEGADVCINDISRKQTEDWHGLESVANEIKILGRNCVTVMGDVSKASDVKTIVETTLSNFRQIDILVNNAGAPAGPDRVSVVDLSEDEWDKVQNTNIKGVFLMSREVVRHMLQHRIKGKIINMSSVSGKKGAAKFAAYCSSKFAVLGFTQSLALEVAKSGINVNAICPGLVNTERTFGIASGLKPPG</sequence>
<dbReference type="InterPro" id="IPR002347">
    <property type="entry name" value="SDR_fam"/>
</dbReference>
<dbReference type="EMBL" id="UINC01213726">
    <property type="protein sequence ID" value="SVE38632.1"/>
    <property type="molecule type" value="Genomic_DNA"/>
</dbReference>
<dbReference type="Gene3D" id="3.40.50.720">
    <property type="entry name" value="NAD(P)-binding Rossmann-like Domain"/>
    <property type="match status" value="1"/>
</dbReference>
<evidence type="ECO:0000256" key="1">
    <source>
        <dbReference type="ARBA" id="ARBA00006484"/>
    </source>
</evidence>
<dbReference type="SUPFAM" id="SSF51735">
    <property type="entry name" value="NAD(P)-binding Rossmann-fold domains"/>
    <property type="match status" value="1"/>
</dbReference>
<gene>
    <name evidence="2" type="ORF">METZ01_LOCUS491486</name>
</gene>
<name>A0A383D2C6_9ZZZZ</name>
<feature type="non-terminal residue" evidence="2">
    <location>
        <position position="1"/>
    </location>
</feature>
<feature type="non-terminal residue" evidence="2">
    <location>
        <position position="216"/>
    </location>
</feature>
<protein>
    <submittedName>
        <fullName evidence="2">Uncharacterized protein</fullName>
    </submittedName>
</protein>
<organism evidence="2">
    <name type="scientific">marine metagenome</name>
    <dbReference type="NCBI Taxonomy" id="408172"/>
    <lineage>
        <taxon>unclassified sequences</taxon>
        <taxon>metagenomes</taxon>
        <taxon>ecological metagenomes</taxon>
    </lineage>
</organism>
<dbReference type="CDD" id="cd05233">
    <property type="entry name" value="SDR_c"/>
    <property type="match status" value="1"/>
</dbReference>
<reference evidence="2" key="1">
    <citation type="submission" date="2018-05" db="EMBL/GenBank/DDBJ databases">
        <authorList>
            <person name="Lanie J.A."/>
            <person name="Ng W.-L."/>
            <person name="Kazmierczak K.M."/>
            <person name="Andrzejewski T.M."/>
            <person name="Davidsen T.M."/>
            <person name="Wayne K.J."/>
            <person name="Tettelin H."/>
            <person name="Glass J.I."/>
            <person name="Rusch D."/>
            <person name="Podicherti R."/>
            <person name="Tsui H.-C.T."/>
            <person name="Winkler M.E."/>
        </authorList>
    </citation>
    <scope>NUCLEOTIDE SEQUENCE</scope>
</reference>
<evidence type="ECO:0000313" key="2">
    <source>
        <dbReference type="EMBL" id="SVE38632.1"/>
    </source>
</evidence>
<dbReference type="GO" id="GO:0016616">
    <property type="term" value="F:oxidoreductase activity, acting on the CH-OH group of donors, NAD or NADP as acceptor"/>
    <property type="evidence" value="ECO:0007669"/>
    <property type="project" value="TreeGrafter"/>
</dbReference>
<dbReference type="PANTHER" id="PTHR42760">
    <property type="entry name" value="SHORT-CHAIN DEHYDROGENASES/REDUCTASES FAMILY MEMBER"/>
    <property type="match status" value="1"/>
</dbReference>
<comment type="similarity">
    <text evidence="1">Belongs to the short-chain dehydrogenases/reductases (SDR) family.</text>
</comment>
<dbReference type="InterPro" id="IPR036291">
    <property type="entry name" value="NAD(P)-bd_dom_sf"/>
</dbReference>